<dbReference type="STRING" id="1618436.UV59_C0007G0069"/>
<dbReference type="GO" id="GO:0030026">
    <property type="term" value="P:intracellular manganese ion homeostasis"/>
    <property type="evidence" value="ECO:0007669"/>
    <property type="project" value="InterPro"/>
</dbReference>
<keyword evidence="3 5" id="KW-1133">Transmembrane helix</keyword>
<evidence type="ECO:0008006" key="8">
    <source>
        <dbReference type="Google" id="ProtNLM"/>
    </source>
</evidence>
<dbReference type="EMBL" id="LCFB01000007">
    <property type="protein sequence ID" value="KKS85486.1"/>
    <property type="molecule type" value="Genomic_DNA"/>
</dbReference>
<evidence type="ECO:0000313" key="7">
    <source>
        <dbReference type="Proteomes" id="UP000034543"/>
    </source>
</evidence>
<evidence type="ECO:0000256" key="3">
    <source>
        <dbReference type="ARBA" id="ARBA00022989"/>
    </source>
</evidence>
<dbReference type="PATRIC" id="fig|1618436.3.peg.451"/>
<evidence type="ECO:0000313" key="6">
    <source>
        <dbReference type="EMBL" id="KKS85486.1"/>
    </source>
</evidence>
<comment type="subcellular location">
    <subcellularLocation>
        <location evidence="1">Endomembrane system</location>
        <topology evidence="1">Multi-pass membrane protein</topology>
    </subcellularLocation>
</comment>
<evidence type="ECO:0000256" key="1">
    <source>
        <dbReference type="ARBA" id="ARBA00004127"/>
    </source>
</evidence>
<evidence type="ECO:0000256" key="5">
    <source>
        <dbReference type="SAM" id="Phobius"/>
    </source>
</evidence>
<dbReference type="Proteomes" id="UP000034543">
    <property type="component" value="Unassembled WGS sequence"/>
</dbReference>
<protein>
    <recommendedName>
        <fullName evidence="8">Integral membrane protein</fullName>
    </recommendedName>
</protein>
<name>A0A0G1ER09_9BACT</name>
<proteinExistence type="predicted"/>
<gene>
    <name evidence="6" type="ORF">UV59_C0007G0069</name>
</gene>
<dbReference type="PANTHER" id="PTHR31851">
    <property type="entry name" value="FE(2+)/MN(2+) TRANSPORTER PCL1"/>
    <property type="match status" value="1"/>
</dbReference>
<evidence type="ECO:0000256" key="2">
    <source>
        <dbReference type="ARBA" id="ARBA00022692"/>
    </source>
</evidence>
<evidence type="ECO:0000256" key="4">
    <source>
        <dbReference type="ARBA" id="ARBA00023136"/>
    </source>
</evidence>
<dbReference type="InterPro" id="IPR008217">
    <property type="entry name" value="Ccc1_fam"/>
</dbReference>
<dbReference type="AlphaFoldDB" id="A0A0G1ER09"/>
<keyword evidence="4 5" id="KW-0472">Membrane</keyword>
<dbReference type="GO" id="GO:0012505">
    <property type="term" value="C:endomembrane system"/>
    <property type="evidence" value="ECO:0007669"/>
    <property type="project" value="UniProtKB-SubCell"/>
</dbReference>
<dbReference type="GO" id="GO:0005384">
    <property type="term" value="F:manganese ion transmembrane transporter activity"/>
    <property type="evidence" value="ECO:0007669"/>
    <property type="project" value="InterPro"/>
</dbReference>
<comment type="caution">
    <text evidence="6">The sequence shown here is derived from an EMBL/GenBank/DDBJ whole genome shotgun (WGS) entry which is preliminary data.</text>
</comment>
<feature type="transmembrane region" description="Helical" evidence="5">
    <location>
        <begin position="202"/>
        <end position="223"/>
    </location>
</feature>
<feature type="transmembrane region" description="Helical" evidence="5">
    <location>
        <begin position="165"/>
        <end position="190"/>
    </location>
</feature>
<feature type="transmembrane region" description="Helical" evidence="5">
    <location>
        <begin position="235"/>
        <end position="254"/>
    </location>
</feature>
<sequence length="257" mass="28367">MAEKITLSVETARKLHREGKQMQLHSAGKFDNGVLKAAVFGANDGIVTTFAVVAGVAGAQLSPAIVLVMGLANMFADGLSMGLGDYLGERSEARHRARQYEIEKWEIAYIPEEELIELDRYFQKKEINEGDRKQLTNILRKYPKFWAELGFIDEMGMTPQIDRQLWLSGAVTFFAFLGAGFLPLTPYVLFYLGAPLAPEHQFTYSMIATTLALFCVGSLRTYITKGAWWKNGLEMLGIGTIAAATAYVLGALIANVV</sequence>
<accession>A0A0G1ER09</accession>
<feature type="transmembrane region" description="Helical" evidence="5">
    <location>
        <begin position="50"/>
        <end position="72"/>
    </location>
</feature>
<organism evidence="6 7">
    <name type="scientific">Candidatus Gottesmanbacteria bacterium GW2011_GWA1_43_11</name>
    <dbReference type="NCBI Taxonomy" id="1618436"/>
    <lineage>
        <taxon>Bacteria</taxon>
        <taxon>Candidatus Gottesmaniibacteriota</taxon>
    </lineage>
</organism>
<dbReference type="Pfam" id="PF01988">
    <property type="entry name" value="VIT1"/>
    <property type="match status" value="1"/>
</dbReference>
<keyword evidence="2 5" id="KW-0812">Transmembrane</keyword>
<reference evidence="6 7" key="1">
    <citation type="journal article" date="2015" name="Nature">
        <title>rRNA introns, odd ribosomes, and small enigmatic genomes across a large radiation of phyla.</title>
        <authorList>
            <person name="Brown C.T."/>
            <person name="Hug L.A."/>
            <person name="Thomas B.C."/>
            <person name="Sharon I."/>
            <person name="Castelle C.J."/>
            <person name="Singh A."/>
            <person name="Wilkins M.J."/>
            <person name="Williams K.H."/>
            <person name="Banfield J.F."/>
        </authorList>
    </citation>
    <scope>NUCLEOTIDE SEQUENCE [LARGE SCALE GENOMIC DNA]</scope>
</reference>